<accession>A0ABY7BF04</accession>
<dbReference type="PANTHER" id="PTHR43658:SF8">
    <property type="entry name" value="17-BETA-HYDROXYSTEROID DEHYDROGENASE 14-RELATED"/>
    <property type="match status" value="1"/>
</dbReference>
<reference evidence="5" key="1">
    <citation type="submission" date="2022-11" db="EMBL/GenBank/DDBJ databases">
        <authorList>
            <person name="Mo P."/>
        </authorList>
    </citation>
    <scope>NUCLEOTIDE SEQUENCE</scope>
    <source>
        <strain evidence="5">HUAS 11-8</strain>
    </source>
</reference>
<dbReference type="Gene3D" id="3.40.50.720">
    <property type="entry name" value="NAD(P)-binding Rossmann-like Domain"/>
    <property type="match status" value="1"/>
</dbReference>
<evidence type="ECO:0000256" key="1">
    <source>
        <dbReference type="ARBA" id="ARBA00006484"/>
    </source>
</evidence>
<evidence type="ECO:0000259" key="4">
    <source>
        <dbReference type="SMART" id="SM00822"/>
    </source>
</evidence>
<dbReference type="InterPro" id="IPR020904">
    <property type="entry name" value="Sc_DH/Rdtase_CS"/>
</dbReference>
<organism evidence="5 6">
    <name type="scientific">Amycolatopsis cynarae</name>
    <dbReference type="NCBI Taxonomy" id="2995223"/>
    <lineage>
        <taxon>Bacteria</taxon>
        <taxon>Bacillati</taxon>
        <taxon>Actinomycetota</taxon>
        <taxon>Actinomycetes</taxon>
        <taxon>Pseudonocardiales</taxon>
        <taxon>Pseudonocardiaceae</taxon>
        <taxon>Amycolatopsis</taxon>
    </lineage>
</organism>
<sequence>MDIAGGVALITGGASGLGLATARRLLGAGATVVLLDLPSSAGERVAKELGDGAHFAPADVTSEEQVAGALDVADAAGPLRAVVNCAGTGNAQRVVGKKGPFPLPDFTRIVNINLIGTFNVIRLAAERMLRHEPVGEERGVIVNTASVAAFDGQIGQAAYSASKGGVVGMTLPIARDLAGHLIRVVTIAPGLFDTPLLAGAPEEVKKSLGEQVPHPKRLGDPDEFGALAAHIVANPMLNGEVIRLDGAIRMAPR</sequence>
<dbReference type="InterPro" id="IPR057326">
    <property type="entry name" value="KR_dom"/>
</dbReference>
<dbReference type="SMART" id="SM00822">
    <property type="entry name" value="PKS_KR"/>
    <property type="match status" value="1"/>
</dbReference>
<dbReference type="PRINTS" id="PR00080">
    <property type="entry name" value="SDRFAMILY"/>
</dbReference>
<dbReference type="PRINTS" id="PR00081">
    <property type="entry name" value="GDHRDH"/>
</dbReference>
<evidence type="ECO:0000256" key="3">
    <source>
        <dbReference type="RuleBase" id="RU000363"/>
    </source>
</evidence>
<gene>
    <name evidence="5" type="ORF">ORV05_16005</name>
</gene>
<dbReference type="PANTHER" id="PTHR43658">
    <property type="entry name" value="SHORT-CHAIN DEHYDROGENASE/REDUCTASE"/>
    <property type="match status" value="1"/>
</dbReference>
<dbReference type="EMBL" id="CP113836">
    <property type="protein sequence ID" value="WAL69203.1"/>
    <property type="molecule type" value="Genomic_DNA"/>
</dbReference>
<feature type="domain" description="Ketoreductase" evidence="4">
    <location>
        <begin position="6"/>
        <end position="195"/>
    </location>
</feature>
<evidence type="ECO:0000256" key="2">
    <source>
        <dbReference type="ARBA" id="ARBA00023002"/>
    </source>
</evidence>
<protein>
    <submittedName>
        <fullName evidence="5">3-hydroxyacyl-CoA dehydrogenase</fullName>
    </submittedName>
</protein>
<evidence type="ECO:0000313" key="6">
    <source>
        <dbReference type="Proteomes" id="UP001163203"/>
    </source>
</evidence>
<dbReference type="CDD" id="cd05371">
    <property type="entry name" value="HSD10-like_SDR_c"/>
    <property type="match status" value="1"/>
</dbReference>
<keyword evidence="2" id="KW-0560">Oxidoreductase</keyword>
<dbReference type="Pfam" id="PF00106">
    <property type="entry name" value="adh_short"/>
    <property type="match status" value="1"/>
</dbReference>
<name>A0ABY7BF04_9PSEU</name>
<comment type="similarity">
    <text evidence="1 3">Belongs to the short-chain dehydrogenases/reductases (SDR) family.</text>
</comment>
<dbReference type="Proteomes" id="UP001163203">
    <property type="component" value="Chromosome"/>
</dbReference>
<dbReference type="InterPro" id="IPR036291">
    <property type="entry name" value="NAD(P)-bd_dom_sf"/>
</dbReference>
<dbReference type="RefSeq" id="WP_268759290.1">
    <property type="nucleotide sequence ID" value="NZ_CP113836.1"/>
</dbReference>
<proteinExistence type="inferred from homology"/>
<keyword evidence="6" id="KW-1185">Reference proteome</keyword>
<dbReference type="PROSITE" id="PS00061">
    <property type="entry name" value="ADH_SHORT"/>
    <property type="match status" value="1"/>
</dbReference>
<dbReference type="InterPro" id="IPR002347">
    <property type="entry name" value="SDR_fam"/>
</dbReference>
<evidence type="ECO:0000313" key="5">
    <source>
        <dbReference type="EMBL" id="WAL69203.1"/>
    </source>
</evidence>
<dbReference type="SUPFAM" id="SSF51735">
    <property type="entry name" value="NAD(P)-binding Rossmann-fold domains"/>
    <property type="match status" value="1"/>
</dbReference>